<dbReference type="Pfam" id="PF01643">
    <property type="entry name" value="Acyl-ACP_TE"/>
    <property type="match status" value="1"/>
</dbReference>
<dbReference type="Proteomes" id="UP000823921">
    <property type="component" value="Unassembled WGS sequence"/>
</dbReference>
<feature type="domain" description="Acyl-ACP thioesterase N-terminal hotdog" evidence="8">
    <location>
        <begin position="3"/>
        <end position="122"/>
    </location>
</feature>
<evidence type="ECO:0000259" key="8">
    <source>
        <dbReference type="Pfam" id="PF01643"/>
    </source>
</evidence>
<dbReference type="PANTHER" id="PTHR31727">
    <property type="entry name" value="OLEOYL-ACYL CARRIER PROTEIN THIOESTERASE 1, CHLOROPLASTIC"/>
    <property type="match status" value="1"/>
</dbReference>
<evidence type="ECO:0000256" key="2">
    <source>
        <dbReference type="ARBA" id="ARBA00022516"/>
    </source>
</evidence>
<dbReference type="SUPFAM" id="SSF54637">
    <property type="entry name" value="Thioesterase/thiol ester dehydrase-isomerase"/>
    <property type="match status" value="2"/>
</dbReference>
<dbReference type="Pfam" id="PF20791">
    <property type="entry name" value="Acyl-ACP_TE_C"/>
    <property type="match status" value="1"/>
</dbReference>
<protein>
    <submittedName>
        <fullName evidence="10">Acyl-ACP thioesterase</fullName>
    </submittedName>
</protein>
<accession>A0A9D2MMJ8</accession>
<dbReference type="InterPro" id="IPR045023">
    <property type="entry name" value="FATA/B"/>
</dbReference>
<evidence type="ECO:0000313" key="10">
    <source>
        <dbReference type="EMBL" id="HJB79868.1"/>
    </source>
</evidence>
<dbReference type="GO" id="GO:0016297">
    <property type="term" value="F:fatty acyl-[ACP] hydrolase activity"/>
    <property type="evidence" value="ECO:0007669"/>
    <property type="project" value="InterPro"/>
</dbReference>
<dbReference type="Gene3D" id="3.10.129.10">
    <property type="entry name" value="Hotdog Thioesterase"/>
    <property type="match status" value="2"/>
</dbReference>
<dbReference type="EMBL" id="DWXO01000024">
    <property type="protein sequence ID" value="HJB79868.1"/>
    <property type="molecule type" value="Genomic_DNA"/>
</dbReference>
<organism evidence="10 11">
    <name type="scientific">Candidatus Flavonifractor intestinigallinarum</name>
    <dbReference type="NCBI Taxonomy" id="2838586"/>
    <lineage>
        <taxon>Bacteria</taxon>
        <taxon>Bacillati</taxon>
        <taxon>Bacillota</taxon>
        <taxon>Clostridia</taxon>
        <taxon>Eubacteriales</taxon>
        <taxon>Oscillospiraceae</taxon>
        <taxon>Flavonifractor</taxon>
    </lineage>
</organism>
<evidence type="ECO:0000313" key="11">
    <source>
        <dbReference type="Proteomes" id="UP000823921"/>
    </source>
</evidence>
<keyword evidence="2" id="KW-0444">Lipid biosynthesis</keyword>
<keyword evidence="7" id="KW-0275">Fatty acid biosynthesis</keyword>
<evidence type="ECO:0000256" key="1">
    <source>
        <dbReference type="ARBA" id="ARBA00006500"/>
    </source>
</evidence>
<feature type="domain" description="Acyl-ACP thioesterase-like C-terminal" evidence="9">
    <location>
        <begin position="158"/>
        <end position="215"/>
    </location>
</feature>
<comment type="caution">
    <text evidence="10">The sequence shown here is derived from an EMBL/GenBank/DDBJ whole genome shotgun (WGS) entry which is preliminary data.</text>
</comment>
<gene>
    <name evidence="10" type="ORF">H9712_02675</name>
</gene>
<dbReference type="InterPro" id="IPR029069">
    <property type="entry name" value="HotDog_dom_sf"/>
</dbReference>
<evidence type="ECO:0000256" key="6">
    <source>
        <dbReference type="ARBA" id="ARBA00023098"/>
    </source>
</evidence>
<dbReference type="CDD" id="cd00586">
    <property type="entry name" value="4HBT"/>
    <property type="match status" value="1"/>
</dbReference>
<dbReference type="InterPro" id="IPR002864">
    <property type="entry name" value="Acyl-ACP_thioesterase_NHD"/>
</dbReference>
<keyword evidence="4" id="KW-0276">Fatty acid metabolism</keyword>
<evidence type="ECO:0000256" key="7">
    <source>
        <dbReference type="ARBA" id="ARBA00023160"/>
    </source>
</evidence>
<evidence type="ECO:0000259" key="9">
    <source>
        <dbReference type="Pfam" id="PF20791"/>
    </source>
</evidence>
<evidence type="ECO:0000256" key="5">
    <source>
        <dbReference type="ARBA" id="ARBA00022946"/>
    </source>
</evidence>
<dbReference type="InterPro" id="IPR049427">
    <property type="entry name" value="Acyl-ACP_TE_C"/>
</dbReference>
<reference evidence="10" key="1">
    <citation type="journal article" date="2021" name="PeerJ">
        <title>Extensive microbial diversity within the chicken gut microbiome revealed by metagenomics and culture.</title>
        <authorList>
            <person name="Gilroy R."/>
            <person name="Ravi A."/>
            <person name="Getino M."/>
            <person name="Pursley I."/>
            <person name="Horton D.L."/>
            <person name="Alikhan N.F."/>
            <person name="Baker D."/>
            <person name="Gharbi K."/>
            <person name="Hall N."/>
            <person name="Watson M."/>
            <person name="Adriaenssens E.M."/>
            <person name="Foster-Nyarko E."/>
            <person name="Jarju S."/>
            <person name="Secka A."/>
            <person name="Antonio M."/>
            <person name="Oren A."/>
            <person name="Chaudhuri R.R."/>
            <person name="La Ragione R."/>
            <person name="Hildebrand F."/>
            <person name="Pallen M.J."/>
        </authorList>
    </citation>
    <scope>NUCLEOTIDE SEQUENCE</scope>
    <source>
        <strain evidence="10">CHK192-8294</strain>
    </source>
</reference>
<evidence type="ECO:0000256" key="3">
    <source>
        <dbReference type="ARBA" id="ARBA00022801"/>
    </source>
</evidence>
<keyword evidence="3" id="KW-0378">Hydrolase</keyword>
<dbReference type="GO" id="GO:0000036">
    <property type="term" value="F:acyl carrier activity"/>
    <property type="evidence" value="ECO:0007669"/>
    <property type="project" value="TreeGrafter"/>
</dbReference>
<sequence length="250" mass="27940">MYFEGSYPIDSRDVDPWNHCKPSGLMGILQEAAVAAACELHASRPEMLEKYNLFWMLARMWYRLDRPLGWNETLTVRTWHRGGSGASCYRDFDLFVDGKPVGEAVSVWVLADVDTHRLARMSKIAEFQGTDGGALCKDRTLSRFKLPDGMTAADHRAMHYSDTDINGHVNNVRYADFICDAIRMDLLGQECYVSALQVDYLAECRAGETITLLTGAQDGLRYVRGADQAGKSRFEGAVTLTPLDRASAIK</sequence>
<name>A0A9D2MMJ8_9FIRM</name>
<keyword evidence="6" id="KW-0443">Lipid metabolism</keyword>
<reference evidence="10" key="2">
    <citation type="submission" date="2021-04" db="EMBL/GenBank/DDBJ databases">
        <authorList>
            <person name="Gilroy R."/>
        </authorList>
    </citation>
    <scope>NUCLEOTIDE SEQUENCE</scope>
    <source>
        <strain evidence="10">CHK192-8294</strain>
    </source>
</reference>
<evidence type="ECO:0000256" key="4">
    <source>
        <dbReference type="ARBA" id="ARBA00022832"/>
    </source>
</evidence>
<proteinExistence type="inferred from homology"/>
<keyword evidence="5" id="KW-0809">Transit peptide</keyword>
<dbReference type="AlphaFoldDB" id="A0A9D2MMJ8"/>
<dbReference type="PANTHER" id="PTHR31727:SF6">
    <property type="entry name" value="OLEOYL-ACYL CARRIER PROTEIN THIOESTERASE 1, CHLOROPLASTIC"/>
    <property type="match status" value="1"/>
</dbReference>
<comment type="similarity">
    <text evidence="1">Belongs to the acyl-ACP thioesterase family.</text>
</comment>